<dbReference type="Gene3D" id="3.40.630.30">
    <property type="match status" value="1"/>
</dbReference>
<reference evidence="2" key="1">
    <citation type="journal article" date="2019" name="Int. J. Syst. Evol. Microbiol.">
        <title>The Global Catalogue of Microorganisms (GCM) 10K type strain sequencing project: providing services to taxonomists for standard genome sequencing and annotation.</title>
        <authorList>
            <consortium name="The Broad Institute Genomics Platform"/>
            <consortium name="The Broad Institute Genome Sequencing Center for Infectious Disease"/>
            <person name="Wu L."/>
            <person name="Ma J."/>
        </authorList>
    </citation>
    <scope>NUCLEOTIDE SEQUENCE [LARGE SCALE GENOMIC DNA]</scope>
    <source>
        <strain evidence="2">JCM 31037</strain>
    </source>
</reference>
<dbReference type="RefSeq" id="WP_377577752.1">
    <property type="nucleotide sequence ID" value="NZ_JBHTMP010000078.1"/>
</dbReference>
<accession>A0ABW3YLJ9</accession>
<dbReference type="Proteomes" id="UP001597260">
    <property type="component" value="Unassembled WGS sequence"/>
</dbReference>
<sequence>MSTGPLVRRARYTEVGTIAALVAEAGHALPIAAWLIPDQPRRAAILTEAARIWVEHSLFFGEVHVIVDEDGLAGAAVWFHRYRPLPPPAAYEQRLAAACGEHRERFAALGALLDDQRPEKGHQHLAFLAVTTDLHGTGIATALLDHHHTRLDRYGTPAYAEAYTPAHQRLLARHGYQARPALHLPGQNTIHPMWRPGHSET</sequence>
<evidence type="ECO:0000313" key="1">
    <source>
        <dbReference type="EMBL" id="MFD1325428.1"/>
    </source>
</evidence>
<protein>
    <submittedName>
        <fullName evidence="1">N-acetyltransferase</fullName>
    </submittedName>
</protein>
<proteinExistence type="predicted"/>
<keyword evidence="2" id="KW-1185">Reference proteome</keyword>
<gene>
    <name evidence="1" type="ORF">ACFQ4H_30525</name>
</gene>
<dbReference type="PANTHER" id="PTHR42791">
    <property type="entry name" value="GNAT FAMILY ACETYLTRANSFERASE"/>
    <property type="match status" value="1"/>
</dbReference>
<dbReference type="InterPro" id="IPR016181">
    <property type="entry name" value="Acyl_CoA_acyltransferase"/>
</dbReference>
<dbReference type="PANTHER" id="PTHR42791:SF1">
    <property type="entry name" value="N-ACETYLTRANSFERASE DOMAIN-CONTAINING PROTEIN"/>
    <property type="match status" value="1"/>
</dbReference>
<organism evidence="1 2">
    <name type="scientific">Micromonospora sonneratiae</name>
    <dbReference type="NCBI Taxonomy" id="1184706"/>
    <lineage>
        <taxon>Bacteria</taxon>
        <taxon>Bacillati</taxon>
        <taxon>Actinomycetota</taxon>
        <taxon>Actinomycetes</taxon>
        <taxon>Micromonosporales</taxon>
        <taxon>Micromonosporaceae</taxon>
        <taxon>Micromonospora</taxon>
    </lineage>
</organism>
<dbReference type="InterPro" id="IPR052523">
    <property type="entry name" value="Trichothecene_AcTrans"/>
</dbReference>
<dbReference type="EMBL" id="JBHTMP010000078">
    <property type="protein sequence ID" value="MFD1325428.1"/>
    <property type="molecule type" value="Genomic_DNA"/>
</dbReference>
<name>A0ABW3YLJ9_9ACTN</name>
<dbReference type="SUPFAM" id="SSF55729">
    <property type="entry name" value="Acyl-CoA N-acyltransferases (Nat)"/>
    <property type="match status" value="1"/>
</dbReference>
<evidence type="ECO:0000313" key="2">
    <source>
        <dbReference type="Proteomes" id="UP001597260"/>
    </source>
</evidence>
<comment type="caution">
    <text evidence="1">The sequence shown here is derived from an EMBL/GenBank/DDBJ whole genome shotgun (WGS) entry which is preliminary data.</text>
</comment>